<gene>
    <name evidence="1" type="ORF">H8S17_06200</name>
</gene>
<dbReference type="Proteomes" id="UP000606720">
    <property type="component" value="Unassembled WGS sequence"/>
</dbReference>
<dbReference type="RefSeq" id="WP_178051314.1">
    <property type="nucleotide sequence ID" value="NZ_JACOPH010000003.1"/>
</dbReference>
<accession>A0A923LMV4</accession>
<reference evidence="1" key="1">
    <citation type="submission" date="2020-08" db="EMBL/GenBank/DDBJ databases">
        <title>Genome public.</title>
        <authorList>
            <person name="Liu C."/>
            <person name="Sun Q."/>
        </authorList>
    </citation>
    <scope>NUCLEOTIDE SEQUENCE</scope>
    <source>
        <strain evidence="1">BX1005</strain>
    </source>
</reference>
<organism evidence="1 2">
    <name type="scientific">Roseburia zhanii</name>
    <dbReference type="NCBI Taxonomy" id="2763064"/>
    <lineage>
        <taxon>Bacteria</taxon>
        <taxon>Bacillati</taxon>
        <taxon>Bacillota</taxon>
        <taxon>Clostridia</taxon>
        <taxon>Lachnospirales</taxon>
        <taxon>Lachnospiraceae</taxon>
        <taxon>Roseburia</taxon>
    </lineage>
</organism>
<dbReference type="AlphaFoldDB" id="A0A923LMV4"/>
<sequence length="94" mass="10794">MDFDFMKNNENFKDISPEKLNFLMQFAAQNKSNNAKEMSNMIMGAVSAAKQEGIQFSPTETDLIIEVLKQNMTPAEQQKADQILMLMRNFKKRG</sequence>
<keyword evidence="2" id="KW-1185">Reference proteome</keyword>
<comment type="caution">
    <text evidence="1">The sequence shown here is derived from an EMBL/GenBank/DDBJ whole genome shotgun (WGS) entry which is preliminary data.</text>
</comment>
<dbReference type="EMBL" id="JACOPH010000003">
    <property type="protein sequence ID" value="MBC5713810.1"/>
    <property type="molecule type" value="Genomic_DNA"/>
</dbReference>
<evidence type="ECO:0000313" key="1">
    <source>
        <dbReference type="EMBL" id="MBC5713810.1"/>
    </source>
</evidence>
<name>A0A923LMV4_9FIRM</name>
<proteinExistence type="predicted"/>
<protein>
    <submittedName>
        <fullName evidence="1">Uncharacterized protein</fullName>
    </submittedName>
</protein>
<evidence type="ECO:0000313" key="2">
    <source>
        <dbReference type="Proteomes" id="UP000606720"/>
    </source>
</evidence>